<protein>
    <submittedName>
        <fullName evidence="4">Uncharacterized protein</fullName>
    </submittedName>
</protein>
<dbReference type="AlphaFoldDB" id="A0A2N9G0Y7"/>
<evidence type="ECO:0000313" key="4">
    <source>
        <dbReference type="EMBL" id="SPC92949.1"/>
    </source>
</evidence>
<feature type="domain" description="Reverse transcriptase zinc-binding" evidence="3">
    <location>
        <begin position="989"/>
        <end position="1073"/>
    </location>
</feature>
<evidence type="ECO:0000259" key="3">
    <source>
        <dbReference type="Pfam" id="PF13966"/>
    </source>
</evidence>
<name>A0A2N9G0Y7_FAGSY</name>
<feature type="region of interest" description="Disordered" evidence="1">
    <location>
        <begin position="1"/>
        <end position="20"/>
    </location>
</feature>
<dbReference type="InterPro" id="IPR036691">
    <property type="entry name" value="Endo/exonu/phosph_ase_sf"/>
</dbReference>
<feature type="domain" description="Endonuclease/exonuclease/phosphatase" evidence="2">
    <location>
        <begin position="155"/>
        <end position="322"/>
    </location>
</feature>
<gene>
    <name evidence="4" type="ORF">FSB_LOCUS20831</name>
</gene>
<reference evidence="4" key="1">
    <citation type="submission" date="2018-02" db="EMBL/GenBank/DDBJ databases">
        <authorList>
            <person name="Cohen D.B."/>
            <person name="Kent A.D."/>
        </authorList>
    </citation>
    <scope>NUCLEOTIDE SEQUENCE</scope>
</reference>
<organism evidence="4">
    <name type="scientific">Fagus sylvatica</name>
    <name type="common">Beechnut</name>
    <dbReference type="NCBI Taxonomy" id="28930"/>
    <lineage>
        <taxon>Eukaryota</taxon>
        <taxon>Viridiplantae</taxon>
        <taxon>Streptophyta</taxon>
        <taxon>Embryophyta</taxon>
        <taxon>Tracheophyta</taxon>
        <taxon>Spermatophyta</taxon>
        <taxon>Magnoliopsida</taxon>
        <taxon>eudicotyledons</taxon>
        <taxon>Gunneridae</taxon>
        <taxon>Pentapetalae</taxon>
        <taxon>rosids</taxon>
        <taxon>fabids</taxon>
        <taxon>Fagales</taxon>
        <taxon>Fagaceae</taxon>
        <taxon>Fagus</taxon>
    </lineage>
</organism>
<dbReference type="Pfam" id="PF13966">
    <property type="entry name" value="zf-RVT"/>
    <property type="match status" value="1"/>
</dbReference>
<dbReference type="EMBL" id="OIVN01001347">
    <property type="protein sequence ID" value="SPC92949.1"/>
    <property type="molecule type" value="Genomic_DNA"/>
</dbReference>
<dbReference type="PANTHER" id="PTHR33116:SF78">
    <property type="entry name" value="OS12G0587133 PROTEIN"/>
    <property type="match status" value="1"/>
</dbReference>
<evidence type="ECO:0000259" key="2">
    <source>
        <dbReference type="Pfam" id="PF03372"/>
    </source>
</evidence>
<dbReference type="PANTHER" id="PTHR33116">
    <property type="entry name" value="REVERSE TRANSCRIPTASE ZINC-BINDING DOMAIN-CONTAINING PROTEIN-RELATED-RELATED"/>
    <property type="match status" value="1"/>
</dbReference>
<sequence length="1077" mass="122515">MRRSRRLPASPRGGDLASREAESPITSMWVDLASSAQVSREMVLLGNPSFSDTQFEMGGLSTWEIEPMEASGSDSLPIVLVNELDGDLTSPLQCVPLATMGPSGFWMECLALLQRIEVERFAKTPISVPRRNKASGPKVWVCCFFMKLRLLSWNETKLADIDLQLVRSLWGNSFVDWEMLPAIGTAGGVLLLWDRRVLEKVDSVVCQFSVSCLWKGVFDGFEWVGTGLHGPTNDGIHKDLWTELSSVRLKWDLPWCVFGDFNVVRFPSERLGCSRLSSHMMDFSDFIEESNLVDLPLGGGPYTWSSGSDHPSMSRIDRFLVSFDWEDFYPDVCQKLMPRPLLDHYLILLEVGSMLRGKIPFRFENMWLKTEGFVDRVQSWWSSYSFSGSPSFVLACKLKALKEDLKQWNHLEFGNVGFRQAQLLGKLEVLNSKECSGGLSSSENHLCRIHFLDLENLAHLDETSWWQKSRVLWLKEGTLLDSRFERDEIIQVVRDLQGDKSLEPDGFNMAFFQKCWRVIESDVMGFFEEVYEHGTFSYSLNVTFVTLIPKKWNALNIRDFRPISLVGSVYKILAKANHSCIFRSVPAGTDGKSRTGMQTGTRQPPFHLGLLRSLLPGVVCKLDIEKAYDHVNWDCLLHLLDRMGFGFRGLRQEDPFIPFAFSLGHGGSKPNVAVDRGSRSSFKGLRLSTMRILHLYLVLGCFEAVTGLGVNMGKSDLVPIGEVNNVSLLADILCCKVGALPMTYLGMPLGASFKASSVWNPILENIERKLAGWKKLYLSKGGRLTLLKSTLSSLPTYFLSLFTIPKHVVERIEKLQCNFLWGVLRDGFKHHLMRQFGIEETLLWRRVIAEKYGLEGGGWISRKLKGLHGCGLWKGIMSDWDFFSQHMMLVAGRGDRILFWHDLWCGETPLKTLFPVLFSCSSNKTASIESLLCRQGVGEERVWNLAFIRDFNDCELDELLNFFNLIHSKIPRKEHPDAMSWTLRQHERFDAKSFYHALSGQSAFTFPWNAVWRVKAPKWVVFFVWITALGKILTCDNLMRRGYTMAGWCCMCRSGWETGEHLLIHCTLASDLWYAVL</sequence>
<proteinExistence type="predicted"/>
<dbReference type="Pfam" id="PF03372">
    <property type="entry name" value="Exo_endo_phos"/>
    <property type="match status" value="1"/>
</dbReference>
<evidence type="ECO:0000256" key="1">
    <source>
        <dbReference type="SAM" id="MobiDB-lite"/>
    </source>
</evidence>
<dbReference type="GO" id="GO:0003824">
    <property type="term" value="F:catalytic activity"/>
    <property type="evidence" value="ECO:0007669"/>
    <property type="project" value="InterPro"/>
</dbReference>
<accession>A0A2N9G0Y7</accession>
<dbReference type="InterPro" id="IPR005135">
    <property type="entry name" value="Endo/exonuclease/phosphatase"/>
</dbReference>
<dbReference type="InterPro" id="IPR026960">
    <property type="entry name" value="RVT-Znf"/>
</dbReference>
<dbReference type="Gene3D" id="3.60.10.10">
    <property type="entry name" value="Endonuclease/exonuclease/phosphatase"/>
    <property type="match status" value="1"/>
</dbReference>
<dbReference type="SUPFAM" id="SSF56219">
    <property type="entry name" value="DNase I-like"/>
    <property type="match status" value="1"/>
</dbReference>